<accession>A0A5N6HNP6</accession>
<dbReference type="InterPro" id="IPR051299">
    <property type="entry name" value="AB_hydrolase_lip/est"/>
</dbReference>
<dbReference type="CDD" id="cd00519">
    <property type="entry name" value="Lipase_3"/>
    <property type="match status" value="1"/>
</dbReference>
<evidence type="ECO:0000313" key="12">
    <source>
        <dbReference type="Proteomes" id="UP000325579"/>
    </source>
</evidence>
<keyword evidence="3" id="KW-0119">Carbohydrate metabolism</keyword>
<accession>A0A5N7DES4</accession>
<keyword evidence="2" id="KW-0719">Serine esterase</keyword>
<name>A0A5N7DES4_9EURO</name>
<reference evidence="11 12" key="1">
    <citation type="submission" date="2019-04" db="EMBL/GenBank/DDBJ databases">
        <authorList>
            <consortium name="DOE Joint Genome Institute"/>
            <person name="Mondo S."/>
            <person name="Kjaerbolling I."/>
            <person name="Vesth T."/>
            <person name="Frisvad J.C."/>
            <person name="Nybo J.L."/>
            <person name="Theobald S."/>
            <person name="Kildgaard S."/>
            <person name="Isbrandt T."/>
            <person name="Kuo A."/>
            <person name="Sato A."/>
            <person name="Lyhne E.K."/>
            <person name="Kogle M.E."/>
            <person name="Wiebenga A."/>
            <person name="Kun R.S."/>
            <person name="Lubbers R.J."/>
            <person name="Makela M.R."/>
            <person name="Barry K."/>
            <person name="Chovatia M."/>
            <person name="Clum A."/>
            <person name="Daum C."/>
            <person name="Haridas S."/>
            <person name="He G."/>
            <person name="LaButti K."/>
            <person name="Lipzen A."/>
            <person name="Riley R."/>
            <person name="Salamov A."/>
            <person name="Simmons B.A."/>
            <person name="Magnuson J.K."/>
            <person name="Henrissat B."/>
            <person name="Mortensen U.H."/>
            <person name="Larsen T.O."/>
            <person name="Devries R.P."/>
            <person name="Grigoriev I.V."/>
            <person name="Machida M."/>
            <person name="Baker S.E."/>
            <person name="Andersen M.R."/>
            <person name="Cantor M.N."/>
            <person name="Hua S.X."/>
        </authorList>
    </citation>
    <scope>NUCLEOTIDE SEQUENCE [LARGE SCALE GENOMIC DNA]</scope>
    <source>
        <strain evidence="11 12">CBS 119388</strain>
    </source>
</reference>
<evidence type="ECO:0000256" key="5">
    <source>
        <dbReference type="ARBA" id="ARBA00022801"/>
    </source>
</evidence>
<evidence type="ECO:0000256" key="8">
    <source>
        <dbReference type="ARBA" id="ARBA00041313"/>
    </source>
</evidence>
<evidence type="ECO:0000256" key="3">
    <source>
        <dbReference type="ARBA" id="ARBA00022651"/>
    </source>
</evidence>
<dbReference type="Pfam" id="PF01764">
    <property type="entry name" value="Lipase_3"/>
    <property type="match status" value="1"/>
</dbReference>
<dbReference type="InterPro" id="IPR029058">
    <property type="entry name" value="AB_hydrolase_fold"/>
</dbReference>
<dbReference type="Proteomes" id="UP000325579">
    <property type="component" value="Unassembled WGS sequence"/>
</dbReference>
<organism evidence="11 12">
    <name type="scientific">Aspergillus pseudonomiae</name>
    <dbReference type="NCBI Taxonomy" id="1506151"/>
    <lineage>
        <taxon>Eukaryota</taxon>
        <taxon>Fungi</taxon>
        <taxon>Dikarya</taxon>
        <taxon>Ascomycota</taxon>
        <taxon>Pezizomycotina</taxon>
        <taxon>Eurotiomycetes</taxon>
        <taxon>Eurotiomycetidae</taxon>
        <taxon>Eurotiales</taxon>
        <taxon>Aspergillaceae</taxon>
        <taxon>Aspergillus</taxon>
        <taxon>Aspergillus subgen. Circumdati</taxon>
    </lineage>
</organism>
<dbReference type="Gene3D" id="3.40.50.1820">
    <property type="entry name" value="alpha/beta hydrolase"/>
    <property type="match status" value="1"/>
</dbReference>
<feature type="domain" description="Fungal lipase-type" evidence="9">
    <location>
        <begin position="95"/>
        <end position="227"/>
    </location>
</feature>
<evidence type="ECO:0000313" key="11">
    <source>
        <dbReference type="EMBL" id="KAE8404922.1"/>
    </source>
</evidence>
<sequence>MGLSLGCLVTRPASQPNSRDSPISFLAQLNLFAQYTAAAYCTGNTNSPGDKVLCPIGNCPLVEEANTETLLEINTSRAGDVRGFVALDRTNRLLVISFRGTRSVKTWISNLKISQVDISFLCEGCAVHTGYWQSWRSVATAVMNELLDFAGRNPDYSIVITGHSAGAAIGTLAAMELRKAGWFIDLYAYGSPRVGNRAFAEFLTGQEHGSSFRITHSTDMVPQFPPRILGYSHFSPEYWVTTDKGGYFREPEFAGIQAIHSNEGDTRQPSVLLLFSSVLDHFWYFGYVSACI</sequence>
<evidence type="ECO:0000256" key="4">
    <source>
        <dbReference type="ARBA" id="ARBA00022729"/>
    </source>
</evidence>
<evidence type="ECO:0000256" key="1">
    <source>
        <dbReference type="ARBA" id="ARBA00013091"/>
    </source>
</evidence>
<dbReference type="EMBL" id="ML736764">
    <property type="protein sequence ID" value="KAE8404922.1"/>
    <property type="molecule type" value="Genomic_DNA"/>
</dbReference>
<dbReference type="OrthoDB" id="426718at2759"/>
<dbReference type="GO" id="GO:0030600">
    <property type="term" value="F:feruloyl esterase activity"/>
    <property type="evidence" value="ECO:0007669"/>
    <property type="project" value="UniProtKB-EC"/>
</dbReference>
<dbReference type="AlphaFoldDB" id="A0A5N7DES4"/>
<protein>
    <recommendedName>
        <fullName evidence="1">feruloyl esterase</fullName>
        <ecNumber evidence="1">3.1.1.73</ecNumber>
    </recommendedName>
    <alternativeName>
        <fullName evidence="8">Ferulic acid esterase A</fullName>
    </alternativeName>
</protein>
<dbReference type="SUPFAM" id="SSF53474">
    <property type="entry name" value="alpha/beta-Hydrolases"/>
    <property type="match status" value="1"/>
</dbReference>
<dbReference type="Pfam" id="PF03893">
    <property type="entry name" value="Lipase3_N"/>
    <property type="match status" value="1"/>
</dbReference>
<evidence type="ECO:0000259" key="9">
    <source>
        <dbReference type="Pfam" id="PF01764"/>
    </source>
</evidence>
<dbReference type="InterPro" id="IPR002921">
    <property type="entry name" value="Fungal_lipase-type"/>
</dbReference>
<comment type="similarity">
    <text evidence="7">Belongs to the AB hydrolase superfamily. FaeA family.</text>
</comment>
<keyword evidence="3" id="KW-0858">Xylan degradation</keyword>
<dbReference type="EC" id="3.1.1.73" evidence="1"/>
<dbReference type="GeneID" id="43669368"/>
<dbReference type="PANTHER" id="PTHR46640">
    <property type="entry name" value="TRIACYLGLYCEROL LIPASE, PUTATIVE (AFU_ORTHOLOGUE AFUA_6G06510)-RELATED"/>
    <property type="match status" value="1"/>
</dbReference>
<gene>
    <name evidence="11" type="ORF">BDV37DRAFT_271128</name>
</gene>
<dbReference type="GO" id="GO:0045493">
    <property type="term" value="P:xylan catabolic process"/>
    <property type="evidence" value="ECO:0007669"/>
    <property type="project" value="UniProtKB-KW"/>
</dbReference>
<evidence type="ECO:0000256" key="7">
    <source>
        <dbReference type="ARBA" id="ARBA00037991"/>
    </source>
</evidence>
<keyword evidence="4" id="KW-0732">Signal</keyword>
<feature type="domain" description="Mono-/di-acylglycerol lipase N-terminal" evidence="10">
    <location>
        <begin position="13"/>
        <end position="68"/>
    </location>
</feature>
<dbReference type="GO" id="GO:0016042">
    <property type="term" value="P:lipid catabolic process"/>
    <property type="evidence" value="ECO:0007669"/>
    <property type="project" value="InterPro"/>
</dbReference>
<keyword evidence="12" id="KW-1185">Reference proteome</keyword>
<dbReference type="RefSeq" id="XP_031942241.1">
    <property type="nucleotide sequence ID" value="XM_032084677.1"/>
</dbReference>
<keyword evidence="3" id="KW-0624">Polysaccharide degradation</keyword>
<proteinExistence type="inferred from homology"/>
<evidence type="ECO:0000256" key="2">
    <source>
        <dbReference type="ARBA" id="ARBA00022487"/>
    </source>
</evidence>
<evidence type="ECO:0000256" key="6">
    <source>
        <dbReference type="ARBA" id="ARBA00034075"/>
    </source>
</evidence>
<comment type="catalytic activity">
    <reaction evidence="6">
        <text>feruloyl-polysaccharide + H2O = ferulate + polysaccharide.</text>
        <dbReference type="EC" id="3.1.1.73"/>
    </reaction>
</comment>
<keyword evidence="5" id="KW-0378">Hydrolase</keyword>
<dbReference type="PANTHER" id="PTHR46640:SF1">
    <property type="entry name" value="FUNGAL LIPASE-LIKE DOMAIN-CONTAINING PROTEIN-RELATED"/>
    <property type="match status" value="1"/>
</dbReference>
<evidence type="ECO:0000259" key="10">
    <source>
        <dbReference type="Pfam" id="PF03893"/>
    </source>
</evidence>
<dbReference type="InterPro" id="IPR005592">
    <property type="entry name" value="Mono/diacylglycerol_lipase_N"/>
</dbReference>